<evidence type="ECO:0000256" key="3">
    <source>
        <dbReference type="PROSITE-ProRule" id="PRU00023"/>
    </source>
</evidence>
<dbReference type="InterPro" id="IPR002110">
    <property type="entry name" value="Ankyrin_rpt"/>
</dbReference>
<evidence type="ECO:0000313" key="6">
    <source>
        <dbReference type="Proteomes" id="UP000320475"/>
    </source>
</evidence>
<dbReference type="SUPFAM" id="SSF48403">
    <property type="entry name" value="Ankyrin repeat"/>
    <property type="match status" value="1"/>
</dbReference>
<dbReference type="Proteomes" id="UP000320475">
    <property type="component" value="Unassembled WGS sequence"/>
</dbReference>
<dbReference type="PROSITE" id="PS50297">
    <property type="entry name" value="ANK_REP_REGION"/>
    <property type="match status" value="2"/>
</dbReference>
<keyword evidence="1" id="KW-0677">Repeat</keyword>
<feature type="compositionally biased region" description="Basic and acidic residues" evidence="4">
    <location>
        <begin position="1"/>
        <end position="12"/>
    </location>
</feature>
<accession>A0A507CG87</accession>
<organism evidence="5 6">
    <name type="scientific">Synchytrium endobioticum</name>
    <dbReference type="NCBI Taxonomy" id="286115"/>
    <lineage>
        <taxon>Eukaryota</taxon>
        <taxon>Fungi</taxon>
        <taxon>Fungi incertae sedis</taxon>
        <taxon>Chytridiomycota</taxon>
        <taxon>Chytridiomycota incertae sedis</taxon>
        <taxon>Chytridiomycetes</taxon>
        <taxon>Synchytriales</taxon>
        <taxon>Synchytriaceae</taxon>
        <taxon>Synchytrium</taxon>
    </lineage>
</organism>
<feature type="repeat" description="ANK" evidence="3">
    <location>
        <begin position="96"/>
        <end position="128"/>
    </location>
</feature>
<dbReference type="AlphaFoldDB" id="A0A507CG87"/>
<dbReference type="OrthoDB" id="5596409at2759"/>
<dbReference type="Pfam" id="PF12796">
    <property type="entry name" value="Ank_2"/>
    <property type="match status" value="1"/>
</dbReference>
<dbReference type="InterPro" id="IPR036770">
    <property type="entry name" value="Ankyrin_rpt-contain_sf"/>
</dbReference>
<evidence type="ECO:0000313" key="5">
    <source>
        <dbReference type="EMBL" id="TPX38471.1"/>
    </source>
</evidence>
<dbReference type="VEuPathDB" id="FungiDB:SeMB42_g06532"/>
<evidence type="ECO:0000256" key="2">
    <source>
        <dbReference type="ARBA" id="ARBA00023043"/>
    </source>
</evidence>
<keyword evidence="2 3" id="KW-0040">ANK repeat</keyword>
<protein>
    <submittedName>
        <fullName evidence="5">Uncharacterized protein</fullName>
    </submittedName>
</protein>
<dbReference type="Pfam" id="PF00023">
    <property type="entry name" value="Ank"/>
    <property type="match status" value="1"/>
</dbReference>
<dbReference type="SMART" id="SM00248">
    <property type="entry name" value="ANK"/>
    <property type="match status" value="4"/>
</dbReference>
<feature type="region of interest" description="Disordered" evidence="4">
    <location>
        <begin position="1"/>
        <end position="21"/>
    </location>
</feature>
<evidence type="ECO:0000256" key="4">
    <source>
        <dbReference type="SAM" id="MobiDB-lite"/>
    </source>
</evidence>
<comment type="caution">
    <text evidence="5">The sequence shown here is derived from an EMBL/GenBank/DDBJ whole genome shotgun (WGS) entry which is preliminary data.</text>
</comment>
<reference evidence="5 6" key="1">
    <citation type="journal article" date="2019" name="Sci. Rep.">
        <title>Comparative genomics of chytrid fungi reveal insights into the obligate biotrophic and pathogenic lifestyle of Synchytrium endobioticum.</title>
        <authorList>
            <person name="van de Vossenberg B.T.L.H."/>
            <person name="Warris S."/>
            <person name="Nguyen H.D.T."/>
            <person name="van Gent-Pelzer M.P.E."/>
            <person name="Joly D.L."/>
            <person name="van de Geest H.C."/>
            <person name="Bonants P.J.M."/>
            <person name="Smith D.S."/>
            <person name="Levesque C.A."/>
            <person name="van der Lee T.A.J."/>
        </authorList>
    </citation>
    <scope>NUCLEOTIDE SEQUENCE [LARGE SCALE GENOMIC DNA]</scope>
    <source>
        <strain evidence="5 6">LEV6574</strain>
    </source>
</reference>
<feature type="repeat" description="ANK" evidence="3">
    <location>
        <begin position="62"/>
        <end position="94"/>
    </location>
</feature>
<proteinExistence type="predicted"/>
<evidence type="ECO:0000256" key="1">
    <source>
        <dbReference type="ARBA" id="ARBA00022737"/>
    </source>
</evidence>
<dbReference type="PROSITE" id="PS50088">
    <property type="entry name" value="ANK_REPEAT"/>
    <property type="match status" value="2"/>
</dbReference>
<dbReference type="PANTHER" id="PTHR24171">
    <property type="entry name" value="ANKYRIN REPEAT DOMAIN-CONTAINING PROTEIN 39-RELATED"/>
    <property type="match status" value="1"/>
</dbReference>
<sequence length="173" mass="18453">MSEHRHTPDAHGPHSHSQTRYAQHLDELDFERSLHGCASRGDLASVARLLSRRRDVNAKDSNGLTALHYAARTGSVDVIDALILAGASVNNTSSELDSTPLHKACAGGHVGATKLLLKYRADPLARDHDGRTPLHVVASGPNSVSRTELVDLLMTAAPEAFNARDKNGSAPSL</sequence>
<dbReference type="PANTHER" id="PTHR24171:SF9">
    <property type="entry name" value="ANKYRIN REPEAT DOMAIN-CONTAINING PROTEIN 39"/>
    <property type="match status" value="1"/>
</dbReference>
<gene>
    <name evidence="5" type="ORF">SeLEV6574_g07773</name>
</gene>
<dbReference type="EMBL" id="QEAM01000610">
    <property type="protein sequence ID" value="TPX38471.1"/>
    <property type="molecule type" value="Genomic_DNA"/>
</dbReference>
<name>A0A507CG87_9FUNG</name>
<dbReference type="Gene3D" id="1.25.40.20">
    <property type="entry name" value="Ankyrin repeat-containing domain"/>
    <property type="match status" value="2"/>
</dbReference>